<feature type="signal peptide" evidence="1">
    <location>
        <begin position="1"/>
        <end position="32"/>
    </location>
</feature>
<dbReference type="RefSeq" id="WP_166320449.1">
    <property type="nucleotide sequence ID" value="NZ_CP049866.1"/>
</dbReference>
<feature type="chain" id="PRO_5026348124" evidence="1">
    <location>
        <begin position="33"/>
        <end position="391"/>
    </location>
</feature>
<reference evidence="2 3" key="1">
    <citation type="submission" date="2020-03" db="EMBL/GenBank/DDBJ databases">
        <title>Nocardioides sp. nov., isolated from fish.</title>
        <authorList>
            <person name="Hyun D.-W."/>
            <person name="Bae J.-W."/>
        </authorList>
    </citation>
    <scope>NUCLEOTIDE SEQUENCE [LARGE SCALE GENOMIC DNA]</scope>
    <source>
        <strain evidence="2 3">HDW12A</strain>
    </source>
</reference>
<evidence type="ECO:0000313" key="3">
    <source>
        <dbReference type="Proteomes" id="UP000502035"/>
    </source>
</evidence>
<evidence type="ECO:0000256" key="1">
    <source>
        <dbReference type="SAM" id="SignalP"/>
    </source>
</evidence>
<protein>
    <submittedName>
        <fullName evidence="2">Uncharacterized protein</fullName>
    </submittedName>
</protein>
<dbReference type="EMBL" id="CP049866">
    <property type="protein sequence ID" value="QIK76765.1"/>
    <property type="molecule type" value="Genomic_DNA"/>
</dbReference>
<sequence>MSKRTGWGLVAAASLAVAAAPALLTSPGTTHAGWREELTVSVPDSQSGVYSITATDSTNTVDHAQAAVSDVANEPSMTLKNNATRVSGAIDVVSVRATVPASNTKSSLLSNVRLSYDPTTINCLSGASGTPYWNVTGGALVSGTEYFRSGPDVTGDDLAPAQTKTLCPLVTRSGTDRDFLLSHGGRQLDIQTKVRQRMHAPATASSVTVTINSRYQVKLPPPTIGADGIVCSRASSLGDRFPTTGTHAMLYWGWPFAADGWEFGRRTISTPAMNRFVVMRQNPTSGVWAPFIAGLDQAATSPVVTTSGDHRFALEYASGYGSAINSDWINNNDGDNATGGAWVNFKIRAFPYAGSTIYVDSDWIVQLREQDNQARCGTVSANPSSAPVGLG</sequence>
<keyword evidence="3" id="KW-1185">Reference proteome</keyword>
<gene>
    <name evidence="2" type="ORF">G7071_16375</name>
</gene>
<accession>A0A6G7YJ50</accession>
<dbReference type="Proteomes" id="UP000502035">
    <property type="component" value="Chromosome"/>
</dbReference>
<evidence type="ECO:0000313" key="2">
    <source>
        <dbReference type="EMBL" id="QIK76765.1"/>
    </source>
</evidence>
<name>A0A6G7YJ50_9ACTN</name>
<keyword evidence="1" id="KW-0732">Signal</keyword>
<dbReference type="KEGG" id="npi:G7071_16375"/>
<dbReference type="AlphaFoldDB" id="A0A6G7YJ50"/>
<proteinExistence type="predicted"/>
<organism evidence="2 3">
    <name type="scientific">Nocardioides piscis</name>
    <dbReference type="NCBI Taxonomy" id="2714938"/>
    <lineage>
        <taxon>Bacteria</taxon>
        <taxon>Bacillati</taxon>
        <taxon>Actinomycetota</taxon>
        <taxon>Actinomycetes</taxon>
        <taxon>Propionibacteriales</taxon>
        <taxon>Nocardioidaceae</taxon>
        <taxon>Nocardioides</taxon>
    </lineage>
</organism>